<protein>
    <submittedName>
        <fullName evidence="10">Ran-binding protein</fullName>
    </submittedName>
</protein>
<dbReference type="AlphaFoldDB" id="A0A061RU54"/>
<dbReference type="InterPro" id="IPR016024">
    <property type="entry name" value="ARM-type_fold"/>
</dbReference>
<comment type="subcellular location">
    <subcellularLocation>
        <location evidence="2">Cytoplasm</location>
    </subcellularLocation>
    <subcellularLocation>
        <location evidence="1">Nucleus</location>
    </subcellularLocation>
</comment>
<evidence type="ECO:0000256" key="2">
    <source>
        <dbReference type="ARBA" id="ARBA00004496"/>
    </source>
</evidence>
<feature type="domain" description="Importin N-terminal" evidence="8">
    <location>
        <begin position="29"/>
        <end position="92"/>
    </location>
</feature>
<evidence type="ECO:0000256" key="6">
    <source>
        <dbReference type="ARBA" id="ARBA00022927"/>
    </source>
</evidence>
<dbReference type="Pfam" id="PF25795">
    <property type="entry name" value="TPR_XPO7"/>
    <property type="match status" value="1"/>
</dbReference>
<dbReference type="Gene3D" id="1.25.10.10">
    <property type="entry name" value="Leucine-rich Repeat Variant"/>
    <property type="match status" value="2"/>
</dbReference>
<evidence type="ECO:0000256" key="7">
    <source>
        <dbReference type="ARBA" id="ARBA00023242"/>
    </source>
</evidence>
<keyword evidence="5" id="KW-0963">Cytoplasm</keyword>
<dbReference type="GO" id="GO:0005643">
    <property type="term" value="C:nuclear pore"/>
    <property type="evidence" value="ECO:0007669"/>
    <property type="project" value="TreeGrafter"/>
</dbReference>
<proteinExistence type="inferred from homology"/>
<dbReference type="GO" id="GO:0005737">
    <property type="term" value="C:cytoplasm"/>
    <property type="evidence" value="ECO:0007669"/>
    <property type="project" value="UniProtKB-SubCell"/>
</dbReference>
<accession>A0A061RU54</accession>
<dbReference type="InterPro" id="IPR011989">
    <property type="entry name" value="ARM-like"/>
</dbReference>
<keyword evidence="7" id="KW-0539">Nucleus</keyword>
<dbReference type="PANTHER" id="PTHR12596:SF2">
    <property type="entry name" value="EXPORTIN-7 ISOFORM X1"/>
    <property type="match status" value="1"/>
</dbReference>
<dbReference type="PANTHER" id="PTHR12596">
    <property type="entry name" value="EXPORTIN 4,7-RELATED"/>
    <property type="match status" value="1"/>
</dbReference>
<comment type="similarity">
    <text evidence="3">Belongs to the exportin family.</text>
</comment>
<evidence type="ECO:0000256" key="4">
    <source>
        <dbReference type="ARBA" id="ARBA00022448"/>
    </source>
</evidence>
<dbReference type="EMBL" id="GBEZ01009175">
    <property type="protein sequence ID" value="JAC76397.1"/>
    <property type="molecule type" value="Transcribed_RNA"/>
</dbReference>
<dbReference type="Pfam" id="PF03810">
    <property type="entry name" value="IBN_N"/>
    <property type="match status" value="1"/>
</dbReference>
<reference evidence="10" key="1">
    <citation type="submission" date="2014-05" db="EMBL/GenBank/DDBJ databases">
        <title>The transcriptome of the halophilic microalga Tetraselmis sp. GSL018 isolated from the Great Salt Lake, Utah.</title>
        <authorList>
            <person name="Jinkerson R.E."/>
            <person name="D'Adamo S."/>
            <person name="Posewitz M.C."/>
        </authorList>
    </citation>
    <scope>NUCLEOTIDE SEQUENCE</scope>
    <source>
        <strain evidence="10">GSL018</strain>
    </source>
</reference>
<evidence type="ECO:0000256" key="1">
    <source>
        <dbReference type="ARBA" id="ARBA00004123"/>
    </source>
</evidence>
<dbReference type="InterPro" id="IPR057947">
    <property type="entry name" value="TPR_XPO7/RBP17"/>
</dbReference>
<evidence type="ECO:0000256" key="5">
    <source>
        <dbReference type="ARBA" id="ARBA00022490"/>
    </source>
</evidence>
<dbReference type="InterPro" id="IPR044189">
    <property type="entry name" value="XPO4/7-like"/>
</dbReference>
<dbReference type="SUPFAM" id="SSF48371">
    <property type="entry name" value="ARM repeat"/>
    <property type="match status" value="1"/>
</dbReference>
<dbReference type="GO" id="GO:0005049">
    <property type="term" value="F:nuclear export signal receptor activity"/>
    <property type="evidence" value="ECO:0007669"/>
    <property type="project" value="InterPro"/>
</dbReference>
<evidence type="ECO:0000259" key="9">
    <source>
        <dbReference type="Pfam" id="PF25795"/>
    </source>
</evidence>
<feature type="domain" description="Exportin-7/Ran-binding protein 17 TPR repeats" evidence="9">
    <location>
        <begin position="415"/>
        <end position="656"/>
    </location>
</feature>
<keyword evidence="4" id="KW-0813">Transport</keyword>
<evidence type="ECO:0000259" key="8">
    <source>
        <dbReference type="Pfam" id="PF03810"/>
    </source>
</evidence>
<dbReference type="GO" id="GO:0006611">
    <property type="term" value="P:protein export from nucleus"/>
    <property type="evidence" value="ECO:0007669"/>
    <property type="project" value="TreeGrafter"/>
</dbReference>
<organism evidence="10">
    <name type="scientific">Tetraselmis sp. GSL018</name>
    <dbReference type="NCBI Taxonomy" id="582737"/>
    <lineage>
        <taxon>Eukaryota</taxon>
        <taxon>Viridiplantae</taxon>
        <taxon>Chlorophyta</taxon>
        <taxon>core chlorophytes</taxon>
        <taxon>Chlorodendrophyceae</taxon>
        <taxon>Chlorodendrales</taxon>
        <taxon>Chlorodendraceae</taxon>
        <taxon>Tetraselmis</taxon>
    </lineage>
</organism>
<keyword evidence="6" id="KW-0653">Protein transport</keyword>
<dbReference type="InterPro" id="IPR001494">
    <property type="entry name" value="Importin-beta_N"/>
</dbReference>
<dbReference type="GO" id="GO:0031267">
    <property type="term" value="F:small GTPase binding"/>
    <property type="evidence" value="ECO:0007669"/>
    <property type="project" value="InterPro"/>
</dbReference>
<evidence type="ECO:0000256" key="3">
    <source>
        <dbReference type="ARBA" id="ARBA00009466"/>
    </source>
</evidence>
<evidence type="ECO:0000313" key="10">
    <source>
        <dbReference type="EMBL" id="JAC76397.1"/>
    </source>
</evidence>
<sequence length="1066" mass="119869">MESFQNLAQLEHLCERLYNAQSASEREQAEGSLRAFGLSTEYIPQCKAILDSSSSPYAQMMASSSLLKLVTEHTLSAAMRLEMRNYFLSYLDSRGPGLEPFVATSIVQLLCRTTKLGWFDDEQHRNTVEDAKCFLEKGLGPHYFLGLKILSMLVSECNQPTPGRTLTQHRKIAVSFRDLALLKIFQMSLIALQQLFSDTAADLKLREQGLSLALQCLSFDFVGTCLDESAEDLGTIQVPSSWRALIETPSTLKIFLDFYAGSAPPLSNLALECLVRLASVRRSLFSTEENRSKFLNTLVNGTRDILRTQMGLDSHANYHEYCRLLGRLKTNYQLAELVNVDNYTEWIELVAQFTINSLKSWQWASGSVYYLLGLWSRLVSSTPYLKGDSPSLLETYVPRIVEAYVVSRLESVTAVLQNGVADDPLDNEEQLQDQMDSLPYLCRFQYEKMSKYICSIMDPILSAFSEWANVQADRDPAPLEVIEGQLTWLVYIVGAVIRGRLSSSSAESQETIDGDLAARVFGLLQLMDTGFHTRRYGEHTRQRLDLAILAFFQNFRKVYVGEQAMHSSKVYTCLNERLRLGDHLMVLNVVLGKIATNLKVYGAAEDIIHQTLCLFQDLASGYMSGKLLLRLEASTYMLTHHTREHFAFLDEPANARNRTTFYYTLARMLFMEDTPSKFKAFIEPIQQVLKAMGDCATSAQQLRASVPKQTVVGLMRDLRGIAMATNSRRTYSMLFDFMYPAHFPLLLQCLEAWADDPEVTTPLLKFVSEFVYNKTQRLTFDSSSPNGILLFREVSKVLVLFGRHVLGVVQAADMYKAKYKGIWVCLTILSHALAGNYVNFGVFELYGDPALADALDTALKMALSIPLADILAYKKVGKAYFEMMEVLCHNHPAVVAQCDTATFSSIVGSLEQGLKSLEMSISSKCAAAIDNLAAFYFKCMSTAADATVPAPRSNAAAAAKMQEHIRANPKQFPDILRTLFEIVLFEDCSNQWSLSRPMLSLILINEPIFNDIQNQIIASQPPEKQAQLSSSLQKLMTEVQCTLEPKNRDKFTQNLTVVRHDFRSKT</sequence>
<name>A0A061RU54_9CHLO</name>
<dbReference type="FunFam" id="1.25.10.10:FF:000158">
    <property type="entry name" value="ARM repeat superfamily protein"/>
    <property type="match status" value="1"/>
</dbReference>
<gene>
    <name evidence="10" type="ORF">TSPGSL018_20296</name>
</gene>